<dbReference type="InterPro" id="IPR012334">
    <property type="entry name" value="Pectin_lyas_fold"/>
</dbReference>
<keyword evidence="5" id="KW-1185">Reference proteome</keyword>
<dbReference type="Pfam" id="PF00295">
    <property type="entry name" value="Glyco_hydro_28"/>
    <property type="match status" value="1"/>
</dbReference>
<dbReference type="InterPro" id="IPR000743">
    <property type="entry name" value="Glyco_hydro_28"/>
</dbReference>
<dbReference type="InterPro" id="IPR011050">
    <property type="entry name" value="Pectin_lyase_fold/virulence"/>
</dbReference>
<evidence type="ECO:0000313" key="5">
    <source>
        <dbReference type="Proteomes" id="UP000515121"/>
    </source>
</evidence>
<protein>
    <submittedName>
        <fullName evidence="6">Probable polygalacturonase At3g15720 isoform X1</fullName>
    </submittedName>
</protein>
<dbReference type="Gene3D" id="2.160.20.10">
    <property type="entry name" value="Single-stranded right-handed beta-helix, Pectin lyase-like"/>
    <property type="match status" value="1"/>
</dbReference>
<evidence type="ECO:0000256" key="1">
    <source>
        <dbReference type="ARBA" id="ARBA00008834"/>
    </source>
</evidence>
<sequence length="89" mass="9472">MPCELSISNLHITAPANGPNNGIDISLSTQVLISDSFIGTGNDCIAIKGGAGACDRLYFQCDPGWSKNQDDASKCIGMFAKGNQNFMWN</sequence>
<gene>
    <name evidence="6" type="primary">LOC111285937</name>
</gene>
<evidence type="ECO:0000256" key="2">
    <source>
        <dbReference type="ARBA" id="ARBA00022801"/>
    </source>
</evidence>
<evidence type="ECO:0000256" key="3">
    <source>
        <dbReference type="ARBA" id="ARBA00023295"/>
    </source>
</evidence>
<proteinExistence type="inferred from homology"/>
<dbReference type="SUPFAM" id="SSF51126">
    <property type="entry name" value="Pectin lyase-like"/>
    <property type="match status" value="1"/>
</dbReference>
<dbReference type="OrthoDB" id="187139at2759"/>
<name>A0A6P5XT34_DURZI</name>
<keyword evidence="2 4" id="KW-0378">Hydrolase</keyword>
<comment type="similarity">
    <text evidence="1 4">Belongs to the glycosyl hydrolase 28 family.</text>
</comment>
<keyword evidence="3 4" id="KW-0326">Glycosidase</keyword>
<dbReference type="GO" id="GO:0005975">
    <property type="term" value="P:carbohydrate metabolic process"/>
    <property type="evidence" value="ECO:0007669"/>
    <property type="project" value="InterPro"/>
</dbReference>
<dbReference type="KEGG" id="dzi:111285937"/>
<dbReference type="GO" id="GO:0004650">
    <property type="term" value="F:polygalacturonase activity"/>
    <property type="evidence" value="ECO:0007669"/>
    <property type="project" value="InterPro"/>
</dbReference>
<dbReference type="RefSeq" id="XP_022731380.1">
    <property type="nucleotide sequence ID" value="XM_022875645.1"/>
</dbReference>
<evidence type="ECO:0000313" key="6">
    <source>
        <dbReference type="RefSeq" id="XP_022731380.1"/>
    </source>
</evidence>
<accession>A0A6P5XT34</accession>
<evidence type="ECO:0000256" key="4">
    <source>
        <dbReference type="RuleBase" id="RU361169"/>
    </source>
</evidence>
<dbReference type="GeneID" id="111285937"/>
<organism evidence="5 6">
    <name type="scientific">Durio zibethinus</name>
    <name type="common">Durian</name>
    <dbReference type="NCBI Taxonomy" id="66656"/>
    <lineage>
        <taxon>Eukaryota</taxon>
        <taxon>Viridiplantae</taxon>
        <taxon>Streptophyta</taxon>
        <taxon>Embryophyta</taxon>
        <taxon>Tracheophyta</taxon>
        <taxon>Spermatophyta</taxon>
        <taxon>Magnoliopsida</taxon>
        <taxon>eudicotyledons</taxon>
        <taxon>Gunneridae</taxon>
        <taxon>Pentapetalae</taxon>
        <taxon>rosids</taxon>
        <taxon>malvids</taxon>
        <taxon>Malvales</taxon>
        <taxon>Malvaceae</taxon>
        <taxon>Helicteroideae</taxon>
        <taxon>Durio</taxon>
    </lineage>
</organism>
<reference evidence="6" key="1">
    <citation type="submission" date="2025-08" db="UniProtKB">
        <authorList>
            <consortium name="RefSeq"/>
        </authorList>
    </citation>
    <scope>IDENTIFICATION</scope>
    <source>
        <tissue evidence="6">Fruit stalk</tissue>
    </source>
</reference>
<dbReference type="Proteomes" id="UP000515121">
    <property type="component" value="Unplaced"/>
</dbReference>
<dbReference type="AlphaFoldDB" id="A0A6P5XT34"/>